<accession>J3L031</accession>
<dbReference type="Proteomes" id="UP000006038">
    <property type="component" value="Chromosome 1"/>
</dbReference>
<feature type="region of interest" description="Disordered" evidence="1">
    <location>
        <begin position="1"/>
        <end position="71"/>
    </location>
</feature>
<dbReference type="AlphaFoldDB" id="J3L031"/>
<sequence>GRESSSSAFVASPPHPLRAAVSLSSSRTARIPQSHSNSAAAAALSSSIKIANPPPLQAKNRTDSRSQIPIP</sequence>
<feature type="compositionally biased region" description="Low complexity" evidence="1">
    <location>
        <begin position="34"/>
        <end position="51"/>
    </location>
</feature>
<dbReference type="HOGENOM" id="CLU_2747554_0_0_1"/>
<protein>
    <submittedName>
        <fullName evidence="2">Uncharacterized protein</fullName>
    </submittedName>
</protein>
<organism evidence="2">
    <name type="scientific">Oryza brachyantha</name>
    <name type="common">malo sina</name>
    <dbReference type="NCBI Taxonomy" id="4533"/>
    <lineage>
        <taxon>Eukaryota</taxon>
        <taxon>Viridiplantae</taxon>
        <taxon>Streptophyta</taxon>
        <taxon>Embryophyta</taxon>
        <taxon>Tracheophyta</taxon>
        <taxon>Spermatophyta</taxon>
        <taxon>Magnoliopsida</taxon>
        <taxon>Liliopsida</taxon>
        <taxon>Poales</taxon>
        <taxon>Poaceae</taxon>
        <taxon>BOP clade</taxon>
        <taxon>Oryzoideae</taxon>
        <taxon>Oryzeae</taxon>
        <taxon>Oryzinae</taxon>
        <taxon>Oryza</taxon>
    </lineage>
</organism>
<feature type="compositionally biased region" description="Polar residues" evidence="1">
    <location>
        <begin position="22"/>
        <end position="33"/>
    </location>
</feature>
<dbReference type="EnsemblPlants" id="OB01G25870.1">
    <property type="protein sequence ID" value="OB01G25870.1"/>
    <property type="gene ID" value="OB01G25870"/>
</dbReference>
<dbReference type="Gramene" id="OB01G25870.1">
    <property type="protein sequence ID" value="OB01G25870.1"/>
    <property type="gene ID" value="OB01G25870"/>
</dbReference>
<proteinExistence type="predicted"/>
<keyword evidence="3" id="KW-1185">Reference proteome</keyword>
<name>J3L031_ORYBR</name>
<evidence type="ECO:0000313" key="2">
    <source>
        <dbReference type="EnsemblPlants" id="OB01G25870.1"/>
    </source>
</evidence>
<evidence type="ECO:0000256" key="1">
    <source>
        <dbReference type="SAM" id="MobiDB-lite"/>
    </source>
</evidence>
<reference evidence="2" key="1">
    <citation type="journal article" date="2013" name="Nat. Commun.">
        <title>Whole-genome sequencing of Oryza brachyantha reveals mechanisms underlying Oryza genome evolution.</title>
        <authorList>
            <person name="Chen J."/>
            <person name="Huang Q."/>
            <person name="Gao D."/>
            <person name="Wang J."/>
            <person name="Lang Y."/>
            <person name="Liu T."/>
            <person name="Li B."/>
            <person name="Bai Z."/>
            <person name="Luis Goicoechea J."/>
            <person name="Liang C."/>
            <person name="Chen C."/>
            <person name="Zhang W."/>
            <person name="Sun S."/>
            <person name="Liao Y."/>
            <person name="Zhang X."/>
            <person name="Yang L."/>
            <person name="Song C."/>
            <person name="Wang M."/>
            <person name="Shi J."/>
            <person name="Liu G."/>
            <person name="Liu J."/>
            <person name="Zhou H."/>
            <person name="Zhou W."/>
            <person name="Yu Q."/>
            <person name="An N."/>
            <person name="Chen Y."/>
            <person name="Cai Q."/>
            <person name="Wang B."/>
            <person name="Liu B."/>
            <person name="Min J."/>
            <person name="Huang Y."/>
            <person name="Wu H."/>
            <person name="Li Z."/>
            <person name="Zhang Y."/>
            <person name="Yin Y."/>
            <person name="Song W."/>
            <person name="Jiang J."/>
            <person name="Jackson S.A."/>
            <person name="Wing R.A."/>
            <person name="Wang J."/>
            <person name="Chen M."/>
        </authorList>
    </citation>
    <scope>NUCLEOTIDE SEQUENCE [LARGE SCALE GENOMIC DNA]</scope>
    <source>
        <strain evidence="2">cv. IRGC 101232</strain>
    </source>
</reference>
<reference evidence="2" key="2">
    <citation type="submission" date="2013-04" db="UniProtKB">
        <authorList>
            <consortium name="EnsemblPlants"/>
        </authorList>
    </citation>
    <scope>IDENTIFICATION</scope>
</reference>
<evidence type="ECO:0000313" key="3">
    <source>
        <dbReference type="Proteomes" id="UP000006038"/>
    </source>
</evidence>